<dbReference type="Pfam" id="PF03169">
    <property type="entry name" value="OPT"/>
    <property type="match status" value="1"/>
</dbReference>
<evidence type="ECO:0000256" key="7">
    <source>
        <dbReference type="ARBA" id="ARBA00022989"/>
    </source>
</evidence>
<evidence type="ECO:0000256" key="3">
    <source>
        <dbReference type="ARBA" id="ARBA00022448"/>
    </source>
</evidence>
<dbReference type="NCBIfam" id="TIGR00728">
    <property type="entry name" value="OPT_sfam"/>
    <property type="match status" value="1"/>
</dbReference>
<feature type="transmembrane region" description="Helical" evidence="9">
    <location>
        <begin position="388"/>
        <end position="409"/>
    </location>
</feature>
<organism evidence="10 11">
    <name type="scientific">Coemansia aciculifera</name>
    <dbReference type="NCBI Taxonomy" id="417176"/>
    <lineage>
        <taxon>Eukaryota</taxon>
        <taxon>Fungi</taxon>
        <taxon>Fungi incertae sedis</taxon>
        <taxon>Zoopagomycota</taxon>
        <taxon>Kickxellomycotina</taxon>
        <taxon>Kickxellomycetes</taxon>
        <taxon>Kickxellales</taxon>
        <taxon>Kickxellaceae</taxon>
        <taxon>Coemansia</taxon>
    </lineage>
</organism>
<keyword evidence="7 9" id="KW-1133">Transmembrane helix</keyword>
<comment type="subcellular location">
    <subcellularLocation>
        <location evidence="1">Membrane</location>
        <topology evidence="1">Multi-pass membrane protein</topology>
    </subcellularLocation>
</comment>
<feature type="transmembrane region" description="Helical" evidence="9">
    <location>
        <begin position="415"/>
        <end position="436"/>
    </location>
</feature>
<evidence type="ECO:0000256" key="9">
    <source>
        <dbReference type="SAM" id="Phobius"/>
    </source>
</evidence>
<dbReference type="GO" id="GO:0016020">
    <property type="term" value="C:membrane"/>
    <property type="evidence" value="ECO:0007669"/>
    <property type="project" value="UniProtKB-SubCell"/>
</dbReference>
<feature type="transmembrane region" description="Helical" evidence="9">
    <location>
        <begin position="640"/>
        <end position="663"/>
    </location>
</feature>
<evidence type="ECO:0000313" key="10">
    <source>
        <dbReference type="EMBL" id="KAJ2868280.1"/>
    </source>
</evidence>
<keyword evidence="5" id="KW-0571">Peptide transport</keyword>
<evidence type="ECO:0000256" key="4">
    <source>
        <dbReference type="ARBA" id="ARBA00022692"/>
    </source>
</evidence>
<dbReference type="PANTHER" id="PTHR22601">
    <property type="entry name" value="ISP4 LIKE PROTEIN"/>
    <property type="match status" value="1"/>
</dbReference>
<dbReference type="InterPro" id="IPR004648">
    <property type="entry name" value="Oligpept_transpt"/>
</dbReference>
<keyword evidence="6" id="KW-0653">Protein transport</keyword>
<evidence type="ECO:0000256" key="2">
    <source>
        <dbReference type="ARBA" id="ARBA00008807"/>
    </source>
</evidence>
<feature type="transmembrane region" description="Helical" evidence="9">
    <location>
        <begin position="46"/>
        <end position="65"/>
    </location>
</feature>
<evidence type="ECO:0000256" key="5">
    <source>
        <dbReference type="ARBA" id="ARBA00022856"/>
    </source>
</evidence>
<dbReference type="AlphaFoldDB" id="A0A9W8M9A4"/>
<dbReference type="Proteomes" id="UP001140074">
    <property type="component" value="Unassembled WGS sequence"/>
</dbReference>
<feature type="transmembrane region" description="Helical" evidence="9">
    <location>
        <begin position="149"/>
        <end position="168"/>
    </location>
</feature>
<evidence type="ECO:0000256" key="1">
    <source>
        <dbReference type="ARBA" id="ARBA00004141"/>
    </source>
</evidence>
<accession>A0A9W8M9A4</accession>
<keyword evidence="11" id="KW-1185">Reference proteome</keyword>
<comment type="caution">
    <text evidence="10">The sequence shown here is derived from an EMBL/GenBank/DDBJ whole genome shotgun (WGS) entry which is preliminary data.</text>
</comment>
<feature type="transmembrane region" description="Helical" evidence="9">
    <location>
        <begin position="188"/>
        <end position="211"/>
    </location>
</feature>
<feature type="transmembrane region" description="Helical" evidence="9">
    <location>
        <begin position="539"/>
        <end position="558"/>
    </location>
</feature>
<reference evidence="10" key="1">
    <citation type="submission" date="2022-07" db="EMBL/GenBank/DDBJ databases">
        <title>Phylogenomic reconstructions and comparative analyses of Kickxellomycotina fungi.</title>
        <authorList>
            <person name="Reynolds N.K."/>
            <person name="Stajich J.E."/>
            <person name="Barry K."/>
            <person name="Grigoriev I.V."/>
            <person name="Crous P."/>
            <person name="Smith M.E."/>
        </authorList>
    </citation>
    <scope>NUCLEOTIDE SEQUENCE</scope>
    <source>
        <strain evidence="10">RSA 476</strain>
    </source>
</reference>
<evidence type="ECO:0000313" key="11">
    <source>
        <dbReference type="Proteomes" id="UP001140074"/>
    </source>
</evidence>
<feature type="transmembrane region" description="Helical" evidence="9">
    <location>
        <begin position="123"/>
        <end position="143"/>
    </location>
</feature>
<name>A0A9W8M9A4_9FUNG</name>
<feature type="transmembrane region" description="Helical" evidence="9">
    <location>
        <begin position="335"/>
        <end position="356"/>
    </location>
</feature>
<protein>
    <recommendedName>
        <fullName evidence="12">Oligopeptide transporter</fullName>
    </recommendedName>
</protein>
<keyword evidence="3" id="KW-0813">Transport</keyword>
<evidence type="ECO:0000256" key="6">
    <source>
        <dbReference type="ARBA" id="ARBA00022927"/>
    </source>
</evidence>
<feature type="transmembrane region" description="Helical" evidence="9">
    <location>
        <begin position="21"/>
        <end position="40"/>
    </location>
</feature>
<feature type="transmembrane region" description="Helical" evidence="9">
    <location>
        <begin position="565"/>
        <end position="584"/>
    </location>
</feature>
<keyword evidence="8 9" id="KW-0472">Membrane</keyword>
<dbReference type="InterPro" id="IPR004813">
    <property type="entry name" value="OPT"/>
</dbReference>
<keyword evidence="4 9" id="KW-0812">Transmembrane</keyword>
<dbReference type="GO" id="GO:0035673">
    <property type="term" value="F:oligopeptide transmembrane transporter activity"/>
    <property type="evidence" value="ECO:0007669"/>
    <property type="project" value="InterPro"/>
</dbReference>
<dbReference type="EMBL" id="JANBUY010000005">
    <property type="protein sequence ID" value="KAJ2868280.1"/>
    <property type="molecule type" value="Genomic_DNA"/>
</dbReference>
<dbReference type="NCBIfam" id="TIGR00727">
    <property type="entry name" value="ISP4_OPT"/>
    <property type="match status" value="1"/>
</dbReference>
<sequence>MVRAAVSNKDDPDTPCLTFRSLTLGILFCTGLAFVNQFFYFRANPIALGGYVIQLLSFPLGYLMARILPRTRFRTFGWEWSLNPGPFSIKEHALVSIFAGPSASAAYAIDVPVIIRLYYKIELGFATSVLFILTSQVIALSLAGFSRKLLVYPAAMIWPANLVSVTVFRTFHEIQDFGGRISRTRAFWLCFASSFVWYLLPGWIFPALSMLPLLCYIAPRSVIANQLGDGFRGLGILAVSLDWSTWSSAYTGSPIACPFPMACNMFAGFVIFMWIITPIGYYANSFKAGNLPIYSMGLFLPNGSSYDISQVMVNKRLDHIQYRQYGPVRITFQFAARYGLTFTSLATLLVYVALYYGKDIVQRVRQARIMDEDIHLKLMRKYKEVPHWWYIVTFVITFVLAIITCHVYHLMPWYWVVVGTILPFIFTIPIGIIQALSNQQPGLNIITEFIIGYARPGDPIANVTFKVYGYITMTQALSLVGDQKLGHYMKIPPRHLFIAQLVGTIICGFVQLGVAFWLIDTVKGMCTPEGAPFTCITTNTFYSASVIWGLVGPAYLFGTGQIYHPMIYLFLVGLLLPIPIWHMSRKYPNSLWTYINVPVIFNSVGSMPPAPTHDFVWFFLGSLLFNCIIHKYWNGWWQRYAFALSAGMDSGLAISGIFIFAALRSVEISWWGNMYVGSVPHCPLSSRGFQP</sequence>
<feature type="transmembrane region" description="Helical" evidence="9">
    <location>
        <begin position="496"/>
        <end position="519"/>
    </location>
</feature>
<proteinExistence type="inferred from homology"/>
<feature type="transmembrane region" description="Helical" evidence="9">
    <location>
        <begin position="262"/>
        <end position="283"/>
    </location>
</feature>
<comment type="similarity">
    <text evidence="2">Belongs to the oligopeptide OPT transporter family.</text>
</comment>
<evidence type="ECO:0000256" key="8">
    <source>
        <dbReference type="ARBA" id="ARBA00023136"/>
    </source>
</evidence>
<feature type="transmembrane region" description="Helical" evidence="9">
    <location>
        <begin position="615"/>
        <end position="633"/>
    </location>
</feature>
<evidence type="ECO:0008006" key="12">
    <source>
        <dbReference type="Google" id="ProtNLM"/>
    </source>
</evidence>
<gene>
    <name evidence="10" type="ORF">GGH94_000267</name>
</gene>
<dbReference type="GO" id="GO:0015031">
    <property type="term" value="P:protein transport"/>
    <property type="evidence" value="ECO:0007669"/>
    <property type="project" value="UniProtKB-KW"/>
</dbReference>